<keyword evidence="2" id="KW-1185">Reference proteome</keyword>
<dbReference type="Proteomes" id="UP001066276">
    <property type="component" value="Chromosome 3_2"/>
</dbReference>
<proteinExistence type="predicted"/>
<accession>A0AAV7U1T1</accession>
<evidence type="ECO:0000313" key="2">
    <source>
        <dbReference type="Proteomes" id="UP001066276"/>
    </source>
</evidence>
<protein>
    <submittedName>
        <fullName evidence="1">Uncharacterized protein</fullName>
    </submittedName>
</protein>
<gene>
    <name evidence="1" type="ORF">NDU88_007546</name>
</gene>
<reference evidence="1" key="1">
    <citation type="journal article" date="2022" name="bioRxiv">
        <title>Sequencing and chromosome-scale assembly of the giantPleurodeles waltlgenome.</title>
        <authorList>
            <person name="Brown T."/>
            <person name="Elewa A."/>
            <person name="Iarovenko S."/>
            <person name="Subramanian E."/>
            <person name="Araus A.J."/>
            <person name="Petzold A."/>
            <person name="Susuki M."/>
            <person name="Suzuki K.-i.T."/>
            <person name="Hayashi T."/>
            <person name="Toyoda A."/>
            <person name="Oliveira C."/>
            <person name="Osipova E."/>
            <person name="Leigh N.D."/>
            <person name="Simon A."/>
            <person name="Yun M.H."/>
        </authorList>
    </citation>
    <scope>NUCLEOTIDE SEQUENCE</scope>
    <source>
        <strain evidence="1">20211129_DDA</strain>
        <tissue evidence="1">Liver</tissue>
    </source>
</reference>
<feature type="non-terminal residue" evidence="1">
    <location>
        <position position="71"/>
    </location>
</feature>
<feature type="non-terminal residue" evidence="1">
    <location>
        <position position="1"/>
    </location>
</feature>
<dbReference type="EMBL" id="JANPWB010000006">
    <property type="protein sequence ID" value="KAJ1182354.1"/>
    <property type="molecule type" value="Genomic_DNA"/>
</dbReference>
<name>A0AAV7U1T1_PLEWA</name>
<comment type="caution">
    <text evidence="1">The sequence shown here is derived from an EMBL/GenBank/DDBJ whole genome shotgun (WGS) entry which is preliminary data.</text>
</comment>
<evidence type="ECO:0000313" key="1">
    <source>
        <dbReference type="EMBL" id="KAJ1182354.1"/>
    </source>
</evidence>
<dbReference type="AlphaFoldDB" id="A0AAV7U1T1"/>
<organism evidence="1 2">
    <name type="scientific">Pleurodeles waltl</name>
    <name type="common">Iberian ribbed newt</name>
    <dbReference type="NCBI Taxonomy" id="8319"/>
    <lineage>
        <taxon>Eukaryota</taxon>
        <taxon>Metazoa</taxon>
        <taxon>Chordata</taxon>
        <taxon>Craniata</taxon>
        <taxon>Vertebrata</taxon>
        <taxon>Euteleostomi</taxon>
        <taxon>Amphibia</taxon>
        <taxon>Batrachia</taxon>
        <taxon>Caudata</taxon>
        <taxon>Salamandroidea</taxon>
        <taxon>Salamandridae</taxon>
        <taxon>Pleurodelinae</taxon>
        <taxon>Pleurodeles</taxon>
    </lineage>
</organism>
<sequence>VSMLNTCDPDAIHSSVVFAASEVFPLIHLLPVLQLQILPQDSSSKYKRQGLSSHWLYRGHRRGCHYPLDEA</sequence>